<dbReference type="OrthoDB" id="9803297at2"/>
<sequence length="357" mass="37116">MRSRPVRESCPSRSAIACEVVPIEDRKAGLQGVIVIHSTRLGPAGGGCRLWSYPTMAEATDDGMRLAAGMSYKNALAGLPLGGGKAVLRKPDGDFCRQALFEAFGLAVERLGGRYVTAEDVGTSVADMALVSRRTGHVAGLARRANRPGGDPSPHTARGVFLAMRCAVERRLGRSLGDVTVAVQGLGHVGYELCRLLHAEGARLIVAEPRSDVAARAAVEFGAEVAGTGSIVDAAADVFAPCAMGGVLDSRSVPRLKASVVCGAANNQLADPALGALLADRGVLYAPDYLVNAGGIINVAAEYLGWATAEVDERIAAIPARLAEVLDRAERTERPTGDVADEMAREVLSGAPVTALQ</sequence>
<comment type="caution">
    <text evidence="8">The sequence shown here is derived from an EMBL/GenBank/DDBJ whole genome shotgun (WGS) entry which is preliminary data.</text>
</comment>
<evidence type="ECO:0000256" key="5">
    <source>
        <dbReference type="PIRSR" id="PIRSR000188-2"/>
    </source>
</evidence>
<feature type="active site" description="Proton donor/acceptor" evidence="4">
    <location>
        <position position="85"/>
    </location>
</feature>
<evidence type="ECO:0000256" key="2">
    <source>
        <dbReference type="ARBA" id="ARBA00023002"/>
    </source>
</evidence>
<feature type="binding site" evidence="5">
    <location>
        <begin position="185"/>
        <end position="190"/>
    </location>
    <ligand>
        <name>NAD(+)</name>
        <dbReference type="ChEBI" id="CHEBI:57540"/>
    </ligand>
</feature>
<dbReference type="InterPro" id="IPR016211">
    <property type="entry name" value="Glu/Phe/Leu/Val/Trp_DH_bac/arc"/>
</dbReference>
<evidence type="ECO:0000256" key="4">
    <source>
        <dbReference type="PIRSR" id="PIRSR000188-1"/>
    </source>
</evidence>
<dbReference type="InterPro" id="IPR006096">
    <property type="entry name" value="Glu/Leu/Phe/Val/Trp_DH_C"/>
</dbReference>
<dbReference type="CDD" id="cd01075">
    <property type="entry name" value="NAD_bind_Leu_Phe_Val_DH"/>
    <property type="match status" value="1"/>
</dbReference>
<gene>
    <name evidence="8" type="ORF">GRI75_09620</name>
</gene>
<dbReference type="SMART" id="SM00839">
    <property type="entry name" value="ELFV_dehydrog"/>
    <property type="match status" value="1"/>
</dbReference>
<dbReference type="PIRSF" id="PIRSF000188">
    <property type="entry name" value="Phe_leu_dh"/>
    <property type="match status" value="1"/>
</dbReference>
<dbReference type="PRINTS" id="PR00082">
    <property type="entry name" value="GLFDHDRGNASE"/>
</dbReference>
<evidence type="ECO:0000313" key="9">
    <source>
        <dbReference type="Proteomes" id="UP000469159"/>
    </source>
</evidence>
<dbReference type="GO" id="GO:0006520">
    <property type="term" value="P:amino acid metabolic process"/>
    <property type="evidence" value="ECO:0007669"/>
    <property type="project" value="InterPro"/>
</dbReference>
<protein>
    <submittedName>
        <fullName evidence="8">Amino acid dehydrogenase</fullName>
    </submittedName>
</protein>
<evidence type="ECO:0000256" key="6">
    <source>
        <dbReference type="RuleBase" id="RU004417"/>
    </source>
</evidence>
<dbReference type="Gene3D" id="3.40.50.10860">
    <property type="entry name" value="Leucine Dehydrogenase, chain A, domain 1"/>
    <property type="match status" value="1"/>
</dbReference>
<feature type="domain" description="Glutamate/phenylalanine/leucine/valine/L-tryptophan dehydrogenase C-terminal" evidence="7">
    <location>
        <begin position="150"/>
        <end position="356"/>
    </location>
</feature>
<dbReference type="InterPro" id="IPR036291">
    <property type="entry name" value="NAD(P)-bd_dom_sf"/>
</dbReference>
<dbReference type="Gene3D" id="3.40.50.720">
    <property type="entry name" value="NAD(P)-binding Rossmann-like Domain"/>
    <property type="match status" value="1"/>
</dbReference>
<dbReference type="AlphaFoldDB" id="A0A6I4UWV2"/>
<dbReference type="PANTHER" id="PTHR42722">
    <property type="entry name" value="LEUCINE DEHYDROGENASE"/>
    <property type="match status" value="1"/>
</dbReference>
<keyword evidence="2 6" id="KW-0560">Oxidoreductase</keyword>
<reference evidence="8 9" key="1">
    <citation type="submission" date="2019-12" db="EMBL/GenBank/DDBJ databases">
        <title>Genomic-based taxomic classification of the family Erythrobacteraceae.</title>
        <authorList>
            <person name="Xu L."/>
        </authorList>
    </citation>
    <scope>NUCLEOTIDE SEQUENCE [LARGE SCALE GENOMIC DNA]</scope>
    <source>
        <strain evidence="8 9">MCCC 1K02066</strain>
    </source>
</reference>
<evidence type="ECO:0000256" key="1">
    <source>
        <dbReference type="ARBA" id="ARBA00006382"/>
    </source>
</evidence>
<keyword evidence="3 5" id="KW-0520">NAD</keyword>
<dbReference type="GO" id="GO:0000166">
    <property type="term" value="F:nucleotide binding"/>
    <property type="evidence" value="ECO:0007669"/>
    <property type="project" value="UniProtKB-KW"/>
</dbReference>
<dbReference type="InterPro" id="IPR046346">
    <property type="entry name" value="Aminoacid_DH-like_N_sf"/>
</dbReference>
<keyword evidence="9" id="KW-1185">Reference proteome</keyword>
<dbReference type="SUPFAM" id="SSF51735">
    <property type="entry name" value="NAD(P)-binding Rossmann-fold domains"/>
    <property type="match status" value="1"/>
</dbReference>
<proteinExistence type="inferred from homology"/>
<dbReference type="PANTHER" id="PTHR42722:SF1">
    <property type="entry name" value="VALINE DEHYDROGENASE"/>
    <property type="match status" value="1"/>
</dbReference>
<accession>A0A6I4UWV2</accession>
<comment type="similarity">
    <text evidence="1 6">Belongs to the Glu/Leu/Phe/Val dehydrogenases family.</text>
</comment>
<dbReference type="SUPFAM" id="SSF53223">
    <property type="entry name" value="Aminoacid dehydrogenase-like, N-terminal domain"/>
    <property type="match status" value="1"/>
</dbReference>
<keyword evidence="5" id="KW-0547">Nucleotide-binding</keyword>
<name>A0A6I4UWV2_9SPHN</name>
<organism evidence="8 9">
    <name type="scientific">Croceibacterium soli</name>
    <dbReference type="NCBI Taxonomy" id="1739690"/>
    <lineage>
        <taxon>Bacteria</taxon>
        <taxon>Pseudomonadati</taxon>
        <taxon>Pseudomonadota</taxon>
        <taxon>Alphaproteobacteria</taxon>
        <taxon>Sphingomonadales</taxon>
        <taxon>Erythrobacteraceae</taxon>
        <taxon>Croceibacterium</taxon>
    </lineage>
</organism>
<evidence type="ECO:0000259" key="7">
    <source>
        <dbReference type="SMART" id="SM00839"/>
    </source>
</evidence>
<dbReference type="EMBL" id="WTYK01000005">
    <property type="protein sequence ID" value="MXP41897.1"/>
    <property type="molecule type" value="Genomic_DNA"/>
</dbReference>
<dbReference type="InterPro" id="IPR006097">
    <property type="entry name" value="Glu/Leu/Phe/Val/Trp_DH_dimer"/>
</dbReference>
<evidence type="ECO:0000256" key="3">
    <source>
        <dbReference type="ARBA" id="ARBA00023027"/>
    </source>
</evidence>
<dbReference type="GO" id="GO:0016639">
    <property type="term" value="F:oxidoreductase activity, acting on the CH-NH2 group of donors, NAD or NADP as acceptor"/>
    <property type="evidence" value="ECO:0007669"/>
    <property type="project" value="InterPro"/>
</dbReference>
<dbReference type="Pfam" id="PF02812">
    <property type="entry name" value="ELFV_dehydrog_N"/>
    <property type="match status" value="1"/>
</dbReference>
<dbReference type="InterPro" id="IPR006095">
    <property type="entry name" value="Glu/Leu/Phe/Val/Trp_DH"/>
</dbReference>
<dbReference type="Proteomes" id="UP000469159">
    <property type="component" value="Unassembled WGS sequence"/>
</dbReference>
<evidence type="ECO:0000313" key="8">
    <source>
        <dbReference type="EMBL" id="MXP41897.1"/>
    </source>
</evidence>
<dbReference type="Pfam" id="PF00208">
    <property type="entry name" value="ELFV_dehydrog"/>
    <property type="match status" value="1"/>
</dbReference>